<reference evidence="1 2" key="1">
    <citation type="submission" date="2019-04" db="EMBL/GenBank/DDBJ databases">
        <title>Bacillus sediminilitoris sp. nov., isolated from a tidal flat sediment on the East China Sea.</title>
        <authorList>
            <person name="Wei Y."/>
            <person name="Mao H."/>
            <person name="Fang J."/>
        </authorList>
    </citation>
    <scope>NUCLEOTIDE SEQUENCE [LARGE SCALE GENOMIC DNA]</scope>
    <source>
        <strain evidence="1 2">DSL-17</strain>
    </source>
</reference>
<evidence type="ECO:0000313" key="2">
    <source>
        <dbReference type="Proteomes" id="UP000310334"/>
    </source>
</evidence>
<name>A0A4S4BQA6_9BACI</name>
<protein>
    <submittedName>
        <fullName evidence="1">Uncharacterized protein</fullName>
    </submittedName>
</protein>
<sequence length="91" mass="10498">MVIDEFTMHFEINAVEEIDTKTNKDFFSGEESQWQGNWESKISEAVVIKIDKGMSVGWIGYDGHSLVIRSYHTNFSSTCKKITRICKTNKM</sequence>
<dbReference type="AlphaFoldDB" id="A0A4S4BQA6"/>
<accession>A0A4S4BQA6</accession>
<gene>
    <name evidence="1" type="ORF">E6W99_24840</name>
</gene>
<dbReference type="Proteomes" id="UP000310334">
    <property type="component" value="Unassembled WGS sequence"/>
</dbReference>
<comment type="caution">
    <text evidence="1">The sequence shown here is derived from an EMBL/GenBank/DDBJ whole genome shotgun (WGS) entry which is preliminary data.</text>
</comment>
<evidence type="ECO:0000313" key="1">
    <source>
        <dbReference type="EMBL" id="THF74780.1"/>
    </source>
</evidence>
<organism evidence="1 2">
    <name type="scientific">Metabacillus sediminilitoris</name>
    <dbReference type="NCBI Taxonomy" id="2567941"/>
    <lineage>
        <taxon>Bacteria</taxon>
        <taxon>Bacillati</taxon>
        <taxon>Bacillota</taxon>
        <taxon>Bacilli</taxon>
        <taxon>Bacillales</taxon>
        <taxon>Bacillaceae</taxon>
        <taxon>Metabacillus</taxon>
    </lineage>
</organism>
<dbReference type="EMBL" id="SSNT01000033">
    <property type="protein sequence ID" value="THF74780.1"/>
    <property type="molecule type" value="Genomic_DNA"/>
</dbReference>
<dbReference type="RefSeq" id="WP_155443841.1">
    <property type="nucleotide sequence ID" value="NZ_CP046266.1"/>
</dbReference>
<keyword evidence="2" id="KW-1185">Reference proteome</keyword>
<proteinExistence type="predicted"/>